<keyword evidence="2" id="KW-0479">Metal-binding</keyword>
<feature type="chain" id="PRO_5045347219" evidence="10">
    <location>
        <begin position="21"/>
        <end position="137"/>
    </location>
</feature>
<dbReference type="PANTHER" id="PTHR14196">
    <property type="entry name" value="ODD-SKIPPED - RELATED"/>
    <property type="match status" value="1"/>
</dbReference>
<dbReference type="InterPro" id="IPR036236">
    <property type="entry name" value="Znf_C2H2_sf"/>
</dbReference>
<evidence type="ECO:0000256" key="3">
    <source>
        <dbReference type="ARBA" id="ARBA00022737"/>
    </source>
</evidence>
<evidence type="ECO:0000256" key="8">
    <source>
        <dbReference type="ARBA" id="ARBA00023242"/>
    </source>
</evidence>
<dbReference type="Pfam" id="PF00096">
    <property type="entry name" value="zf-C2H2"/>
    <property type="match status" value="4"/>
</dbReference>
<dbReference type="InterPro" id="IPR013087">
    <property type="entry name" value="Znf_C2H2_type"/>
</dbReference>
<keyword evidence="6" id="KW-0805">Transcription regulation</keyword>
<evidence type="ECO:0000256" key="10">
    <source>
        <dbReference type="SAM" id="SignalP"/>
    </source>
</evidence>
<evidence type="ECO:0000256" key="1">
    <source>
        <dbReference type="ARBA" id="ARBA00004123"/>
    </source>
</evidence>
<proteinExistence type="predicted"/>
<keyword evidence="13" id="KW-1185">Reference proteome</keyword>
<evidence type="ECO:0000313" key="12">
    <source>
        <dbReference type="EMBL" id="WAR17433.1"/>
    </source>
</evidence>
<feature type="domain" description="C2H2-type" evidence="11">
    <location>
        <begin position="22"/>
        <end position="49"/>
    </location>
</feature>
<evidence type="ECO:0000256" key="6">
    <source>
        <dbReference type="ARBA" id="ARBA00023015"/>
    </source>
</evidence>
<keyword evidence="10" id="KW-0732">Signal</keyword>
<evidence type="ECO:0000256" key="9">
    <source>
        <dbReference type="PROSITE-ProRule" id="PRU00042"/>
    </source>
</evidence>
<feature type="domain" description="C2H2-type" evidence="11">
    <location>
        <begin position="81"/>
        <end position="108"/>
    </location>
</feature>
<organism evidence="12 13">
    <name type="scientific">Mya arenaria</name>
    <name type="common">Soft-shell clam</name>
    <dbReference type="NCBI Taxonomy" id="6604"/>
    <lineage>
        <taxon>Eukaryota</taxon>
        <taxon>Metazoa</taxon>
        <taxon>Spiralia</taxon>
        <taxon>Lophotrochozoa</taxon>
        <taxon>Mollusca</taxon>
        <taxon>Bivalvia</taxon>
        <taxon>Autobranchia</taxon>
        <taxon>Heteroconchia</taxon>
        <taxon>Euheterodonta</taxon>
        <taxon>Imparidentia</taxon>
        <taxon>Neoheterodontei</taxon>
        <taxon>Myida</taxon>
        <taxon>Myoidea</taxon>
        <taxon>Myidae</taxon>
        <taxon>Mya</taxon>
    </lineage>
</organism>
<name>A0ABY7F5F7_MYAAR</name>
<reference evidence="12" key="1">
    <citation type="submission" date="2022-11" db="EMBL/GenBank/DDBJ databases">
        <title>Centuries of genome instability and evolution in soft-shell clam transmissible cancer (bioRxiv).</title>
        <authorList>
            <person name="Hart S.F.M."/>
            <person name="Yonemitsu M.A."/>
            <person name="Giersch R.M."/>
            <person name="Beal B.F."/>
            <person name="Arriagada G."/>
            <person name="Davis B.W."/>
            <person name="Ostrander E.A."/>
            <person name="Goff S.P."/>
            <person name="Metzger M.J."/>
        </authorList>
    </citation>
    <scope>NUCLEOTIDE SEQUENCE</scope>
    <source>
        <strain evidence="12">MELC-2E11</strain>
        <tissue evidence="12">Siphon/mantle</tissue>
    </source>
</reference>
<keyword evidence="8" id="KW-0539">Nucleus</keyword>
<dbReference type="PANTHER" id="PTHR14196:SF0">
    <property type="entry name" value="PROTEIN BOWEL"/>
    <property type="match status" value="1"/>
</dbReference>
<dbReference type="PROSITE" id="PS50157">
    <property type="entry name" value="ZINC_FINGER_C2H2_2"/>
    <property type="match status" value="4"/>
</dbReference>
<evidence type="ECO:0000256" key="5">
    <source>
        <dbReference type="ARBA" id="ARBA00022833"/>
    </source>
</evidence>
<dbReference type="SUPFAM" id="SSF57667">
    <property type="entry name" value="beta-beta-alpha zinc fingers"/>
    <property type="match status" value="2"/>
</dbReference>
<sequence>MVLMFQSLFCINVVFKFVFSEYRCHFCGKVQASRSNLIVHERLHTGEKPFKCDVCGKGFAAKHNMVAHRIVHVKILKKKKNSCHICGKLCASHSALTIHLRIHTGEKPFQCVICEKRFVQKQHMQAHMVTHIQTSSR</sequence>
<comment type="subcellular location">
    <subcellularLocation>
        <location evidence="1">Nucleus</location>
    </subcellularLocation>
</comment>
<evidence type="ECO:0000259" key="11">
    <source>
        <dbReference type="PROSITE" id="PS50157"/>
    </source>
</evidence>
<dbReference type="SMART" id="SM00355">
    <property type="entry name" value="ZnF_C2H2"/>
    <property type="match status" value="4"/>
</dbReference>
<evidence type="ECO:0000313" key="13">
    <source>
        <dbReference type="Proteomes" id="UP001164746"/>
    </source>
</evidence>
<dbReference type="Gene3D" id="3.30.160.60">
    <property type="entry name" value="Classic Zinc Finger"/>
    <property type="match status" value="4"/>
</dbReference>
<keyword evidence="3" id="KW-0677">Repeat</keyword>
<evidence type="ECO:0000256" key="7">
    <source>
        <dbReference type="ARBA" id="ARBA00023163"/>
    </source>
</evidence>
<evidence type="ECO:0000256" key="4">
    <source>
        <dbReference type="ARBA" id="ARBA00022771"/>
    </source>
</evidence>
<feature type="domain" description="C2H2-type" evidence="11">
    <location>
        <begin position="50"/>
        <end position="72"/>
    </location>
</feature>
<accession>A0ABY7F5F7</accession>
<dbReference type="PROSITE" id="PS00028">
    <property type="entry name" value="ZINC_FINGER_C2H2_1"/>
    <property type="match status" value="3"/>
</dbReference>
<keyword evidence="5" id="KW-0862">Zinc</keyword>
<feature type="signal peptide" evidence="10">
    <location>
        <begin position="1"/>
        <end position="20"/>
    </location>
</feature>
<keyword evidence="7" id="KW-0804">Transcription</keyword>
<gene>
    <name evidence="12" type="ORF">MAR_032027</name>
</gene>
<dbReference type="InterPro" id="IPR050717">
    <property type="entry name" value="C2H2-ZF_Transcription_Reg"/>
</dbReference>
<dbReference type="EMBL" id="CP111021">
    <property type="protein sequence ID" value="WAR17433.1"/>
    <property type="molecule type" value="Genomic_DNA"/>
</dbReference>
<protein>
    <submittedName>
        <fullName evidence="12">ZSC20-like protein</fullName>
    </submittedName>
</protein>
<dbReference type="Proteomes" id="UP001164746">
    <property type="component" value="Chromosome 10"/>
</dbReference>
<feature type="domain" description="C2H2-type" evidence="11">
    <location>
        <begin position="109"/>
        <end position="136"/>
    </location>
</feature>
<evidence type="ECO:0000256" key="2">
    <source>
        <dbReference type="ARBA" id="ARBA00022723"/>
    </source>
</evidence>
<keyword evidence="4 9" id="KW-0863">Zinc-finger</keyword>